<dbReference type="RefSeq" id="WP_225551288.1">
    <property type="nucleotide sequence ID" value="NZ_JADEYP010000002.1"/>
</dbReference>
<dbReference type="EMBL" id="JADEYP010000002">
    <property type="protein sequence ID" value="MCA5003953.1"/>
    <property type="molecule type" value="Genomic_DNA"/>
</dbReference>
<reference evidence="2" key="1">
    <citation type="submission" date="2020-10" db="EMBL/GenBank/DDBJ databases">
        <authorList>
            <person name="Lu T."/>
            <person name="Wang Q."/>
            <person name="Han X."/>
        </authorList>
    </citation>
    <scope>NUCLEOTIDE SEQUENCE</scope>
    <source>
        <strain evidence="2">WQ 366</strain>
    </source>
</reference>
<proteinExistence type="predicted"/>
<feature type="transmembrane region" description="Helical" evidence="1">
    <location>
        <begin position="145"/>
        <end position="165"/>
    </location>
</feature>
<feature type="transmembrane region" description="Helical" evidence="1">
    <location>
        <begin position="210"/>
        <end position="228"/>
    </location>
</feature>
<feature type="transmembrane region" description="Helical" evidence="1">
    <location>
        <begin position="55"/>
        <end position="73"/>
    </location>
</feature>
<feature type="transmembrane region" description="Helical" evidence="1">
    <location>
        <begin position="7"/>
        <end position="25"/>
    </location>
</feature>
<protein>
    <submittedName>
        <fullName evidence="2">Uncharacterized protein</fullName>
    </submittedName>
</protein>
<name>A0ABS7Z1A5_9SPHI</name>
<feature type="transmembrane region" description="Helical" evidence="1">
    <location>
        <begin position="116"/>
        <end position="133"/>
    </location>
</feature>
<feature type="transmembrane region" description="Helical" evidence="1">
    <location>
        <begin position="94"/>
        <end position="110"/>
    </location>
</feature>
<organism evidence="2 3">
    <name type="scientific">Sphingobacterium bovistauri</name>
    <dbReference type="NCBI Taxonomy" id="2781959"/>
    <lineage>
        <taxon>Bacteria</taxon>
        <taxon>Pseudomonadati</taxon>
        <taxon>Bacteroidota</taxon>
        <taxon>Sphingobacteriia</taxon>
        <taxon>Sphingobacteriales</taxon>
        <taxon>Sphingobacteriaceae</taxon>
        <taxon>Sphingobacterium</taxon>
    </lineage>
</organism>
<feature type="transmembrane region" description="Helical" evidence="1">
    <location>
        <begin position="185"/>
        <end position="203"/>
    </location>
</feature>
<keyword evidence="1" id="KW-0472">Membrane</keyword>
<sequence>MKSAHQIAFLNLVFIIINSFWIIIIDTKKIYGFSIYDTFFNNWSYLTPHIDTFNIWKIITVTLALTAVLYCLVLKREYDEDLPLAQKIEKSGNWMILNQLLLGLSMVLKLNNYLVLAYLFTIGTFYSLVKLNYIFKIRDDKNPSFVHVFTRTSLGFYSGWYVYLLGFNGIPTLGRLLKQPSDQPLFFYLSLLFVISSFSYILYKAVLCNLPAILVGYSAGILGAYYYNINSNKEDIYHLIMRYTFLIALIITIVTVLYLIFKRRKILMALE</sequence>
<gene>
    <name evidence="2" type="ORF">IPZ78_02165</name>
</gene>
<keyword evidence="1" id="KW-1133">Transmembrane helix</keyword>
<dbReference type="Proteomes" id="UP001165302">
    <property type="component" value="Unassembled WGS sequence"/>
</dbReference>
<feature type="transmembrane region" description="Helical" evidence="1">
    <location>
        <begin position="240"/>
        <end position="261"/>
    </location>
</feature>
<comment type="caution">
    <text evidence="2">The sequence shown here is derived from an EMBL/GenBank/DDBJ whole genome shotgun (WGS) entry which is preliminary data.</text>
</comment>
<evidence type="ECO:0000256" key="1">
    <source>
        <dbReference type="SAM" id="Phobius"/>
    </source>
</evidence>
<keyword evidence="1" id="KW-0812">Transmembrane</keyword>
<accession>A0ABS7Z1A5</accession>
<evidence type="ECO:0000313" key="3">
    <source>
        <dbReference type="Proteomes" id="UP001165302"/>
    </source>
</evidence>
<evidence type="ECO:0000313" key="2">
    <source>
        <dbReference type="EMBL" id="MCA5003953.1"/>
    </source>
</evidence>
<keyword evidence="3" id="KW-1185">Reference proteome</keyword>